<keyword evidence="5" id="KW-0808">Transferase</keyword>
<dbReference type="PANTHER" id="PTHR10695">
    <property type="entry name" value="DEPHOSPHO-COA KINASE-RELATED"/>
    <property type="match status" value="1"/>
</dbReference>
<dbReference type="SUPFAM" id="SSF52540">
    <property type="entry name" value="P-loop containing nucleoside triphosphate hydrolases"/>
    <property type="match status" value="1"/>
</dbReference>
<keyword evidence="5" id="KW-0963">Cytoplasm</keyword>
<evidence type="ECO:0000313" key="7">
    <source>
        <dbReference type="EMBL" id="GGI58398.1"/>
    </source>
</evidence>
<evidence type="ECO:0000256" key="4">
    <source>
        <dbReference type="ARBA" id="ARBA00022993"/>
    </source>
</evidence>
<feature type="binding site" evidence="5">
    <location>
        <begin position="17"/>
        <end position="22"/>
    </location>
    <ligand>
        <name>ATP</name>
        <dbReference type="ChEBI" id="CHEBI:30616"/>
    </ligand>
</feature>
<keyword evidence="3 5" id="KW-0067">ATP-binding</keyword>
<dbReference type="Proteomes" id="UP000624701">
    <property type="component" value="Unassembled WGS sequence"/>
</dbReference>
<dbReference type="CDD" id="cd02022">
    <property type="entry name" value="DPCK"/>
    <property type="match status" value="1"/>
</dbReference>
<evidence type="ECO:0000256" key="3">
    <source>
        <dbReference type="ARBA" id="ARBA00022840"/>
    </source>
</evidence>
<dbReference type="EMBL" id="BMDQ01000005">
    <property type="protein sequence ID" value="GGI58398.1"/>
    <property type="molecule type" value="Genomic_DNA"/>
</dbReference>
<comment type="subcellular location">
    <subcellularLocation>
        <location evidence="5">Cytoplasm</location>
    </subcellularLocation>
</comment>
<dbReference type="Gene3D" id="3.40.50.300">
    <property type="entry name" value="P-loop containing nucleotide triphosphate hydrolases"/>
    <property type="match status" value="1"/>
</dbReference>
<name>A0ABQ2C3X7_9FLAO</name>
<protein>
    <recommendedName>
        <fullName evidence="5 6">Dephospho-CoA kinase</fullName>
        <ecNumber evidence="5 6">2.7.1.24</ecNumber>
    </recommendedName>
    <alternativeName>
        <fullName evidence="5">Dephosphocoenzyme A kinase</fullName>
    </alternativeName>
</protein>
<organism evidence="7 8">
    <name type="scientific">Winogradskyella haliclonae</name>
    <dbReference type="NCBI Taxonomy" id="2048558"/>
    <lineage>
        <taxon>Bacteria</taxon>
        <taxon>Pseudomonadati</taxon>
        <taxon>Bacteroidota</taxon>
        <taxon>Flavobacteriia</taxon>
        <taxon>Flavobacteriales</taxon>
        <taxon>Flavobacteriaceae</taxon>
        <taxon>Winogradskyella</taxon>
    </lineage>
</organism>
<proteinExistence type="inferred from homology"/>
<keyword evidence="8" id="KW-1185">Reference proteome</keyword>
<keyword evidence="5 7" id="KW-0418">Kinase</keyword>
<comment type="caution">
    <text evidence="7">The sequence shown here is derived from an EMBL/GenBank/DDBJ whole genome shotgun (WGS) entry which is preliminary data.</text>
</comment>
<dbReference type="PROSITE" id="PS51219">
    <property type="entry name" value="DPCK"/>
    <property type="match status" value="1"/>
</dbReference>
<dbReference type="NCBIfam" id="TIGR00152">
    <property type="entry name" value="dephospho-CoA kinase"/>
    <property type="match status" value="1"/>
</dbReference>
<accession>A0ABQ2C3X7</accession>
<comment type="function">
    <text evidence="5">Catalyzes the phosphorylation of the 3'-hydroxyl group of dephosphocoenzyme A to form coenzyme A.</text>
</comment>
<evidence type="ECO:0000256" key="1">
    <source>
        <dbReference type="ARBA" id="ARBA00009018"/>
    </source>
</evidence>
<gene>
    <name evidence="5 7" type="primary">coaE</name>
    <name evidence="7" type="ORF">GCM10011444_27070</name>
</gene>
<comment type="catalytic activity">
    <reaction evidence="5">
        <text>3'-dephospho-CoA + ATP = ADP + CoA + H(+)</text>
        <dbReference type="Rhea" id="RHEA:18245"/>
        <dbReference type="ChEBI" id="CHEBI:15378"/>
        <dbReference type="ChEBI" id="CHEBI:30616"/>
        <dbReference type="ChEBI" id="CHEBI:57287"/>
        <dbReference type="ChEBI" id="CHEBI:57328"/>
        <dbReference type="ChEBI" id="CHEBI:456216"/>
        <dbReference type="EC" id="2.7.1.24"/>
    </reaction>
</comment>
<comment type="pathway">
    <text evidence="5">Cofactor biosynthesis; coenzyme A biosynthesis; CoA from (R)-pantothenate: step 5/5.</text>
</comment>
<comment type="similarity">
    <text evidence="1 5">Belongs to the CoaE family.</text>
</comment>
<dbReference type="InterPro" id="IPR027417">
    <property type="entry name" value="P-loop_NTPase"/>
</dbReference>
<evidence type="ECO:0000256" key="6">
    <source>
        <dbReference type="NCBIfam" id="TIGR00152"/>
    </source>
</evidence>
<keyword evidence="2 5" id="KW-0547">Nucleotide-binding</keyword>
<sequence>MQESKEHIIVGITGGIGSGKTTISKYFEKFGIPTYHADKEAKALMNRSKVIKRKLVALFGEKAYQENKLNRAFLRQQIFKDKALLKQMNSIVHPKVGAHFKRWVRKQKAPYILKEVAIIFENNLQAQYDYIITVVADEEERIKRVTKRDNTSRDTVKAIINNQLSDQEKIKNSDFVIHNNSLEEAKLQAITIHEQLLATIK</sequence>
<keyword evidence="4 5" id="KW-0173">Coenzyme A biosynthesis</keyword>
<reference evidence="8" key="1">
    <citation type="journal article" date="2019" name="Int. J. Syst. Evol. Microbiol.">
        <title>The Global Catalogue of Microorganisms (GCM) 10K type strain sequencing project: providing services to taxonomists for standard genome sequencing and annotation.</title>
        <authorList>
            <consortium name="The Broad Institute Genomics Platform"/>
            <consortium name="The Broad Institute Genome Sequencing Center for Infectious Disease"/>
            <person name="Wu L."/>
            <person name="Ma J."/>
        </authorList>
    </citation>
    <scope>NUCLEOTIDE SEQUENCE [LARGE SCALE GENOMIC DNA]</scope>
    <source>
        <strain evidence="8">CCM 8681</strain>
    </source>
</reference>
<dbReference type="Pfam" id="PF01121">
    <property type="entry name" value="CoaE"/>
    <property type="match status" value="1"/>
</dbReference>
<dbReference type="EC" id="2.7.1.24" evidence="5 6"/>
<evidence type="ECO:0000313" key="8">
    <source>
        <dbReference type="Proteomes" id="UP000624701"/>
    </source>
</evidence>
<dbReference type="GO" id="GO:0016301">
    <property type="term" value="F:kinase activity"/>
    <property type="evidence" value="ECO:0007669"/>
    <property type="project" value="UniProtKB-KW"/>
</dbReference>
<dbReference type="InterPro" id="IPR001977">
    <property type="entry name" value="Depp_CoAkinase"/>
</dbReference>
<dbReference type="HAMAP" id="MF_00376">
    <property type="entry name" value="Dephospho_CoA_kinase"/>
    <property type="match status" value="1"/>
</dbReference>
<dbReference type="RefSeq" id="WP_188375304.1">
    <property type="nucleotide sequence ID" value="NZ_BMDQ01000005.1"/>
</dbReference>
<dbReference type="PANTHER" id="PTHR10695:SF46">
    <property type="entry name" value="BIFUNCTIONAL COENZYME A SYNTHASE-RELATED"/>
    <property type="match status" value="1"/>
</dbReference>
<evidence type="ECO:0000256" key="2">
    <source>
        <dbReference type="ARBA" id="ARBA00022741"/>
    </source>
</evidence>
<evidence type="ECO:0000256" key="5">
    <source>
        <dbReference type="HAMAP-Rule" id="MF_00376"/>
    </source>
</evidence>